<sequence>MISDWFLEGQYFTYSNHSCSGHCDNYVQLVWDEASSVGCGWQNCSGQGQGRFFVCYYSSGANLSAAPYVAGPSCSLCSPNHCSENLCVTSPEAQGLTSSNSSTTQSPSGGGDNNPLPISGAALFGIILACLIVFLAVPGIVLYCFCLCKNKNKVDPDEEEGEEEEEGDDGKGDDNFKSVVSDSMNDSEVSLTQTVSSSASRPMSSTRALYKKQISVNESLENGRMSRMSHNGDVLSNGEPYSVKAGLKETTKCITLIHRNDKIKLGSFDMFGLTEGSDKLRTLAVDSNFLESEPNGHLPPLRNARHLPGGQLPPIRGNVRRAAVQNNNVEKHEEMKEEKDEESITE</sequence>
<feature type="compositionally biased region" description="Low complexity" evidence="1">
    <location>
        <begin position="196"/>
        <end position="205"/>
    </location>
</feature>
<name>A0A1S3HKY6_LINAN</name>
<keyword evidence="2" id="KW-0812">Transmembrane</keyword>
<dbReference type="OrthoDB" id="737510at2759"/>
<reference evidence="5" key="1">
    <citation type="submission" date="2025-08" db="UniProtKB">
        <authorList>
            <consortium name="RefSeq"/>
        </authorList>
    </citation>
    <scope>IDENTIFICATION</scope>
    <source>
        <tissue evidence="5">Gonads</tissue>
    </source>
</reference>
<organism evidence="4 5">
    <name type="scientific">Lingula anatina</name>
    <name type="common">Brachiopod</name>
    <name type="synonym">Lingula unguis</name>
    <dbReference type="NCBI Taxonomy" id="7574"/>
    <lineage>
        <taxon>Eukaryota</taxon>
        <taxon>Metazoa</taxon>
        <taxon>Spiralia</taxon>
        <taxon>Lophotrochozoa</taxon>
        <taxon>Brachiopoda</taxon>
        <taxon>Linguliformea</taxon>
        <taxon>Lingulata</taxon>
        <taxon>Lingulida</taxon>
        <taxon>Linguloidea</taxon>
        <taxon>Lingulidae</taxon>
        <taxon>Lingula</taxon>
    </lineage>
</organism>
<keyword evidence="2" id="KW-0472">Membrane</keyword>
<dbReference type="Proteomes" id="UP000085678">
    <property type="component" value="Unplaced"/>
</dbReference>
<dbReference type="InParanoid" id="A0A1S3HKY6"/>
<dbReference type="KEGG" id="lak:106156191"/>
<dbReference type="Pfam" id="PF00188">
    <property type="entry name" value="CAP"/>
    <property type="match status" value="1"/>
</dbReference>
<dbReference type="Gene3D" id="3.40.33.10">
    <property type="entry name" value="CAP"/>
    <property type="match status" value="1"/>
</dbReference>
<feature type="compositionally biased region" description="Basic and acidic residues" evidence="1">
    <location>
        <begin position="329"/>
        <end position="338"/>
    </location>
</feature>
<gene>
    <name evidence="5" type="primary">LOC106156191</name>
</gene>
<feature type="region of interest" description="Disordered" evidence="1">
    <location>
        <begin position="153"/>
        <end position="206"/>
    </location>
</feature>
<evidence type="ECO:0000256" key="2">
    <source>
        <dbReference type="SAM" id="Phobius"/>
    </source>
</evidence>
<feature type="compositionally biased region" description="Acidic residues" evidence="1">
    <location>
        <begin position="156"/>
        <end position="168"/>
    </location>
</feature>
<evidence type="ECO:0000256" key="1">
    <source>
        <dbReference type="SAM" id="MobiDB-lite"/>
    </source>
</evidence>
<feature type="transmembrane region" description="Helical" evidence="2">
    <location>
        <begin position="121"/>
        <end position="145"/>
    </location>
</feature>
<evidence type="ECO:0000313" key="4">
    <source>
        <dbReference type="Proteomes" id="UP000085678"/>
    </source>
</evidence>
<feature type="domain" description="SCP" evidence="3">
    <location>
        <begin position="2"/>
        <end position="57"/>
    </location>
</feature>
<dbReference type="InterPro" id="IPR035940">
    <property type="entry name" value="CAP_sf"/>
</dbReference>
<accession>A0A1S3HKY6</accession>
<dbReference type="SUPFAM" id="SSF55797">
    <property type="entry name" value="PR-1-like"/>
    <property type="match status" value="1"/>
</dbReference>
<dbReference type="AlphaFoldDB" id="A0A1S3HKY6"/>
<evidence type="ECO:0000259" key="3">
    <source>
        <dbReference type="Pfam" id="PF00188"/>
    </source>
</evidence>
<proteinExistence type="predicted"/>
<feature type="region of interest" description="Disordered" evidence="1">
    <location>
        <begin position="324"/>
        <end position="346"/>
    </location>
</feature>
<dbReference type="RefSeq" id="XP_013386768.1">
    <property type="nucleotide sequence ID" value="XM_013531314.1"/>
</dbReference>
<evidence type="ECO:0000313" key="5">
    <source>
        <dbReference type="RefSeq" id="XP_013386768.1"/>
    </source>
</evidence>
<protein>
    <submittedName>
        <fullName evidence="5">GLIPR1-like protein 2</fullName>
    </submittedName>
</protein>
<feature type="compositionally biased region" description="Polar residues" evidence="1">
    <location>
        <begin position="178"/>
        <end position="195"/>
    </location>
</feature>
<keyword evidence="4" id="KW-1185">Reference proteome</keyword>
<dbReference type="GeneID" id="106156191"/>
<keyword evidence="2" id="KW-1133">Transmembrane helix</keyword>
<dbReference type="InterPro" id="IPR014044">
    <property type="entry name" value="CAP_dom"/>
</dbReference>